<name>A0A6N9YTL6_9ACTN</name>
<comment type="subcellular location">
    <subcellularLocation>
        <location evidence="1 7">Cell membrane</location>
        <topology evidence="1 7">Multi-pass membrane protein</topology>
    </subcellularLocation>
</comment>
<feature type="transmembrane region" description="Helical" evidence="7">
    <location>
        <begin position="142"/>
        <end position="162"/>
    </location>
</feature>
<evidence type="ECO:0000256" key="7">
    <source>
        <dbReference type="RuleBase" id="RU363032"/>
    </source>
</evidence>
<keyword evidence="3" id="KW-1003">Cell membrane</keyword>
<dbReference type="AlphaFoldDB" id="A0A6N9YTL6"/>
<feature type="transmembrane region" description="Helical" evidence="7">
    <location>
        <begin position="12"/>
        <end position="34"/>
    </location>
</feature>
<evidence type="ECO:0000256" key="6">
    <source>
        <dbReference type="ARBA" id="ARBA00023136"/>
    </source>
</evidence>
<keyword evidence="6 7" id="KW-0472">Membrane</keyword>
<dbReference type="PANTHER" id="PTHR32243:SF18">
    <property type="entry name" value="INNER MEMBRANE ABC TRANSPORTER PERMEASE PROTEIN YCJP"/>
    <property type="match status" value="1"/>
</dbReference>
<sequence>MTSWRMRVLRYMLIFALIIVLLFPVYWMVLTALLPTRILLSPSPPLIPPMAEINFDSFWRVFELRPVETWLANSAIVTSGTVVACVVLATMAGYSLSRLASKFALAVGYSLFLVRLIPATLLVIPLFMMFGAIGLNNTLRSLVIANTVIIVPFAAWLMKSFFDSIPVELEEAAHADGCSRLRAFLIIVLPLAKPGIGAVAIFSAILAWGEFTFARTLIQGDAGVTVTVGLVSFVGEYTADWGALMAAGLLSVGPMVLLFILLEPLLISGLTSGAVK</sequence>
<dbReference type="GO" id="GO:0005886">
    <property type="term" value="C:plasma membrane"/>
    <property type="evidence" value="ECO:0007669"/>
    <property type="project" value="UniProtKB-SubCell"/>
</dbReference>
<dbReference type="GO" id="GO:0055085">
    <property type="term" value="P:transmembrane transport"/>
    <property type="evidence" value="ECO:0007669"/>
    <property type="project" value="InterPro"/>
</dbReference>
<keyword evidence="4 7" id="KW-0812">Transmembrane</keyword>
<proteinExistence type="inferred from homology"/>
<evidence type="ECO:0000256" key="2">
    <source>
        <dbReference type="ARBA" id="ARBA00022448"/>
    </source>
</evidence>
<keyword evidence="5 7" id="KW-1133">Transmembrane helix</keyword>
<dbReference type="PROSITE" id="PS50928">
    <property type="entry name" value="ABC_TM1"/>
    <property type="match status" value="1"/>
</dbReference>
<organism evidence="9 10">
    <name type="scientific">Phytoactinopolyspora alkaliphila</name>
    <dbReference type="NCBI Taxonomy" id="1783498"/>
    <lineage>
        <taxon>Bacteria</taxon>
        <taxon>Bacillati</taxon>
        <taxon>Actinomycetota</taxon>
        <taxon>Actinomycetes</taxon>
        <taxon>Jiangellales</taxon>
        <taxon>Jiangellaceae</taxon>
        <taxon>Phytoactinopolyspora</taxon>
    </lineage>
</organism>
<comment type="caution">
    <text evidence="9">The sequence shown here is derived from an EMBL/GenBank/DDBJ whole genome shotgun (WGS) entry which is preliminary data.</text>
</comment>
<feature type="transmembrane region" description="Helical" evidence="7">
    <location>
        <begin position="183"/>
        <end position="208"/>
    </location>
</feature>
<evidence type="ECO:0000259" key="8">
    <source>
        <dbReference type="PROSITE" id="PS50928"/>
    </source>
</evidence>
<reference evidence="9 10" key="1">
    <citation type="submission" date="2020-02" db="EMBL/GenBank/DDBJ databases">
        <authorList>
            <person name="Li X.-J."/>
            <person name="Feng X.-M."/>
        </authorList>
    </citation>
    <scope>NUCLEOTIDE SEQUENCE [LARGE SCALE GENOMIC DNA]</scope>
    <source>
        <strain evidence="9 10">CGMCC 4.7225</strain>
    </source>
</reference>
<dbReference type="Proteomes" id="UP000469185">
    <property type="component" value="Unassembled WGS sequence"/>
</dbReference>
<dbReference type="EMBL" id="JAAGOB010000020">
    <property type="protein sequence ID" value="NED98391.1"/>
    <property type="molecule type" value="Genomic_DNA"/>
</dbReference>
<keyword evidence="10" id="KW-1185">Reference proteome</keyword>
<dbReference type="InterPro" id="IPR000515">
    <property type="entry name" value="MetI-like"/>
</dbReference>
<dbReference type="InterPro" id="IPR050901">
    <property type="entry name" value="BP-dep_ABC_trans_perm"/>
</dbReference>
<dbReference type="RefSeq" id="WP_163821187.1">
    <property type="nucleotide sequence ID" value="NZ_JAAGOB010000020.1"/>
</dbReference>
<evidence type="ECO:0000256" key="1">
    <source>
        <dbReference type="ARBA" id="ARBA00004651"/>
    </source>
</evidence>
<accession>A0A6N9YTL6</accession>
<keyword evidence="2 7" id="KW-0813">Transport</keyword>
<dbReference type="SUPFAM" id="SSF161098">
    <property type="entry name" value="MetI-like"/>
    <property type="match status" value="1"/>
</dbReference>
<dbReference type="Pfam" id="PF00528">
    <property type="entry name" value="BPD_transp_1"/>
    <property type="match status" value="1"/>
</dbReference>
<evidence type="ECO:0000313" key="10">
    <source>
        <dbReference type="Proteomes" id="UP000469185"/>
    </source>
</evidence>
<dbReference type="CDD" id="cd06261">
    <property type="entry name" value="TM_PBP2"/>
    <property type="match status" value="1"/>
</dbReference>
<evidence type="ECO:0000256" key="5">
    <source>
        <dbReference type="ARBA" id="ARBA00022989"/>
    </source>
</evidence>
<protein>
    <submittedName>
        <fullName evidence="9">Carbohydrate ABC transporter permease</fullName>
    </submittedName>
</protein>
<feature type="transmembrane region" description="Helical" evidence="7">
    <location>
        <begin position="103"/>
        <end position="130"/>
    </location>
</feature>
<feature type="transmembrane region" description="Helical" evidence="7">
    <location>
        <begin position="70"/>
        <end position="91"/>
    </location>
</feature>
<dbReference type="Gene3D" id="1.10.3720.10">
    <property type="entry name" value="MetI-like"/>
    <property type="match status" value="1"/>
</dbReference>
<feature type="domain" description="ABC transmembrane type-1" evidence="8">
    <location>
        <begin position="71"/>
        <end position="262"/>
    </location>
</feature>
<evidence type="ECO:0000256" key="3">
    <source>
        <dbReference type="ARBA" id="ARBA00022475"/>
    </source>
</evidence>
<gene>
    <name evidence="9" type="ORF">G1H11_24120</name>
</gene>
<evidence type="ECO:0000313" key="9">
    <source>
        <dbReference type="EMBL" id="NED98391.1"/>
    </source>
</evidence>
<dbReference type="PANTHER" id="PTHR32243">
    <property type="entry name" value="MALTOSE TRANSPORT SYSTEM PERMEASE-RELATED"/>
    <property type="match status" value="1"/>
</dbReference>
<comment type="similarity">
    <text evidence="7">Belongs to the binding-protein-dependent transport system permease family.</text>
</comment>
<dbReference type="InterPro" id="IPR035906">
    <property type="entry name" value="MetI-like_sf"/>
</dbReference>
<evidence type="ECO:0000256" key="4">
    <source>
        <dbReference type="ARBA" id="ARBA00022692"/>
    </source>
</evidence>
<feature type="transmembrane region" description="Helical" evidence="7">
    <location>
        <begin position="241"/>
        <end position="262"/>
    </location>
</feature>